<keyword evidence="18" id="KW-1185">Reference proteome</keyword>
<feature type="compositionally biased region" description="Basic and acidic residues" evidence="15">
    <location>
        <begin position="688"/>
        <end position="717"/>
    </location>
</feature>
<evidence type="ECO:0000313" key="18">
    <source>
        <dbReference type="Proteomes" id="UP000261360"/>
    </source>
</evidence>
<evidence type="ECO:0000256" key="15">
    <source>
        <dbReference type="SAM" id="MobiDB-lite"/>
    </source>
</evidence>
<reference evidence="17" key="2">
    <citation type="submission" date="2025-09" db="UniProtKB">
        <authorList>
            <consortium name="Ensembl"/>
        </authorList>
    </citation>
    <scope>IDENTIFICATION</scope>
</reference>
<dbReference type="GO" id="GO:0000139">
    <property type="term" value="C:Golgi membrane"/>
    <property type="evidence" value="ECO:0007669"/>
    <property type="project" value="UniProtKB-SubCell"/>
</dbReference>
<dbReference type="SMART" id="SM00755">
    <property type="entry name" value="Grip"/>
    <property type="match status" value="1"/>
</dbReference>
<dbReference type="GO" id="GO:0005802">
    <property type="term" value="C:trans-Golgi network"/>
    <property type="evidence" value="ECO:0007669"/>
    <property type="project" value="UniProtKB-ARBA"/>
</dbReference>
<evidence type="ECO:0000256" key="12">
    <source>
        <dbReference type="ARBA" id="ARBA00093371"/>
    </source>
</evidence>
<evidence type="ECO:0000256" key="11">
    <source>
        <dbReference type="ARBA" id="ARBA00078935"/>
    </source>
</evidence>
<sequence length="821" mass="94188">MFAKLKKKIAEEAATAPRSGVRIPRTISKESITSVGADSGDDFASDGSSSRDDLPAQLLRRNNQIRKLEAKLSDYAEQLRIMQKTKDKLEIALEKHQDSSIKKLQEQNESHQASRAKMAEGMALALEKKDQEWMEKMADVEKVSPFTRLEETMEQSLALFQKRDDLDELEGFQQQELAKVKHMLLRKEEQLNQQELQLQQKEAEVQSAKRGLSEARGKLQALEQQHEESCRLNSELEIEEDLLLLSEEAEKKISELEGRCQELQSVIQQVSEDFQKSQSMVSTLKMSLHDLQTEHDALKLQQHKAAVTKEDKERLLVDLQKKVTSLERRLQGNLSQDEHLQELLQEKCSLEQSLEETRVELLVVRTNHADTVSSLEAQVSRMSCSITELQTLLRHKDDSSRAYRERTDAQVRHHSLLRCEGTISLSLFPLCYSGIQREWGAEKAVLDQQVSLLEQQSEEKTSRLEERISCLETDKQTLQHTVVRSSSVDSSQICVEAINSMELNRRHTVSTEIGKALEETRRQKEELQIQVGELAVSLHTSQQEVSTVTETLTLREEDINTLQNELQSRQASLLQLQQEAEWLRAQLEQIEQDRDSKLMGLRMELLSQTQQLDSCQARIMYLEVEVETLTEQLHSPEVCEEDQNGSVTVDDLDHIQKVNRDLEQQLSDKNRTIKQLQQRLAELKRTLQKELKLKPEPEAEGKEKLPESRAEKQERVCPEPPPASVPTPLTTNTTVTNTSDLNDSREINFEYLKHVVLKFMSSRDAEAYQLIRAVSVLLNFTREEEDMLKQTLEYKMSWFGSKPSPKGIIRPSISGNSTHWS</sequence>
<dbReference type="InterPro" id="IPR000237">
    <property type="entry name" value="GRIP_dom"/>
</dbReference>
<evidence type="ECO:0000256" key="14">
    <source>
        <dbReference type="SAM" id="Coils"/>
    </source>
</evidence>
<dbReference type="Ensembl" id="ENSSLDT00000011140.1">
    <property type="protein sequence ID" value="ENSSLDP00000010748.1"/>
    <property type="gene ID" value="ENSSLDG00000008465.1"/>
</dbReference>
<feature type="region of interest" description="Disordered" evidence="15">
    <location>
        <begin position="688"/>
        <end position="740"/>
    </location>
</feature>
<dbReference type="Gene3D" id="6.10.140.910">
    <property type="match status" value="1"/>
</dbReference>
<evidence type="ECO:0000256" key="5">
    <source>
        <dbReference type="ARBA" id="ARBA00022765"/>
    </source>
</evidence>
<keyword evidence="7 14" id="KW-0175">Coiled coil</keyword>
<evidence type="ECO:0000256" key="6">
    <source>
        <dbReference type="ARBA" id="ARBA00023034"/>
    </source>
</evidence>
<accession>A0A3B4XEI8</accession>
<dbReference type="InterPro" id="IPR051952">
    <property type="entry name" value="Golgi-autophagy_related"/>
</dbReference>
<comment type="subunit">
    <text evidence="13">Interacts with RAB6A. Directly interacts with TBC1D23. Interacts with FAM91A1; this interaction may be mediated by TBC1D23. Interacts with ARL1; this interaction recruits Golgin-97/GOLGA1 onto the Golgi apparatus.</text>
</comment>
<keyword evidence="4" id="KW-0597">Phosphoprotein</keyword>
<reference evidence="17" key="1">
    <citation type="submission" date="2025-08" db="UniProtKB">
        <authorList>
            <consortium name="Ensembl"/>
        </authorList>
    </citation>
    <scope>IDENTIFICATION</scope>
</reference>
<evidence type="ECO:0000259" key="16">
    <source>
        <dbReference type="PROSITE" id="PS50913"/>
    </source>
</evidence>
<comment type="subcellular location">
    <subcellularLocation>
        <location evidence="2">Cytoplasmic vesicle</location>
        <location evidence="2">Secretory vesicle</location>
        <location evidence="2">Acrosome</location>
    </subcellularLocation>
    <subcellularLocation>
        <location evidence="3">Golgi apparatus membrane</location>
        <topology evidence="3">Peripheral membrane protein</topology>
    </subcellularLocation>
    <subcellularLocation>
        <location evidence="1">Golgi apparatus</location>
        <location evidence="1">trans-Golgi network membrane</location>
    </subcellularLocation>
</comment>
<evidence type="ECO:0000256" key="2">
    <source>
        <dbReference type="ARBA" id="ARBA00004218"/>
    </source>
</evidence>
<dbReference type="PANTHER" id="PTHR23157">
    <property type="entry name" value="GRIP AND COILED-COIL DOMAIN-CONTAINING PROTEIN 1"/>
    <property type="match status" value="1"/>
</dbReference>
<name>A0A3B4XEI8_SERLL</name>
<protein>
    <recommendedName>
        <fullName evidence="10">Golgin subfamily A member 1</fullName>
    </recommendedName>
    <alternativeName>
        <fullName evidence="11">Golgin-97</fullName>
    </alternativeName>
</protein>
<dbReference type="GeneTree" id="ENSGT00940000153772"/>
<evidence type="ECO:0000256" key="10">
    <source>
        <dbReference type="ARBA" id="ARBA00070165"/>
    </source>
</evidence>
<evidence type="ECO:0000256" key="13">
    <source>
        <dbReference type="ARBA" id="ARBA00093537"/>
    </source>
</evidence>
<dbReference type="FunFam" id="1.10.220.60:FF:000002">
    <property type="entry name" value="Golgin subfamily A member 1"/>
    <property type="match status" value="1"/>
</dbReference>
<evidence type="ECO:0000256" key="9">
    <source>
        <dbReference type="ARBA" id="ARBA00023329"/>
    </source>
</evidence>
<feature type="domain" description="GRIP" evidence="16">
    <location>
        <begin position="742"/>
        <end position="791"/>
    </location>
</feature>
<dbReference type="Gene3D" id="1.10.220.60">
    <property type="entry name" value="GRIP domain"/>
    <property type="match status" value="1"/>
</dbReference>
<dbReference type="STRING" id="1841481.ENSSLDP00000010748"/>
<keyword evidence="6" id="KW-0333">Golgi apparatus</keyword>
<evidence type="ECO:0000256" key="7">
    <source>
        <dbReference type="ARBA" id="ARBA00023054"/>
    </source>
</evidence>
<evidence type="ECO:0000256" key="8">
    <source>
        <dbReference type="ARBA" id="ARBA00023136"/>
    </source>
</evidence>
<dbReference type="AlphaFoldDB" id="A0A3B4XEI8"/>
<dbReference type="PROSITE" id="PS50913">
    <property type="entry name" value="GRIP"/>
    <property type="match status" value="1"/>
</dbReference>
<feature type="coiled-coil region" evidence="14">
    <location>
        <begin position="58"/>
        <end position="99"/>
    </location>
</feature>
<dbReference type="PANTHER" id="PTHR23157:SF24">
    <property type="entry name" value="GOLGIN SUBFAMILY A MEMBER 1"/>
    <property type="match status" value="1"/>
</dbReference>
<evidence type="ECO:0000256" key="3">
    <source>
        <dbReference type="ARBA" id="ARBA00004395"/>
    </source>
</evidence>
<evidence type="ECO:0000313" key="17">
    <source>
        <dbReference type="Ensembl" id="ENSSLDP00000010748.1"/>
    </source>
</evidence>
<evidence type="ECO:0000256" key="1">
    <source>
        <dbReference type="ARBA" id="ARBA00004198"/>
    </source>
</evidence>
<comment type="function">
    <text evidence="12">Involved in vesicular trafficking at the Golgi apparatus level. Involved in endosome-to-Golgi trafficking. Mechanistically, captures transport vesicles arriving from endosomes via the protein TBC1D23. Recognized vesicles are then tethered to the trans-Golgi before subsequent SNARE engagement and vesicle fusion. Selectively regulates E-cadherin transport from the trans-Golgi network in tubulovesicular carriers.</text>
</comment>
<keyword evidence="8" id="KW-0472">Membrane</keyword>
<dbReference type="GO" id="GO:0001669">
    <property type="term" value="C:acrosomal vesicle"/>
    <property type="evidence" value="ECO:0007669"/>
    <property type="project" value="UniProtKB-SubCell"/>
</dbReference>
<feature type="region of interest" description="Disordered" evidence="15">
    <location>
        <begin position="13"/>
        <end position="55"/>
    </location>
</feature>
<keyword evidence="9" id="KW-0968">Cytoplasmic vesicle</keyword>
<feature type="coiled-coil region" evidence="14">
    <location>
        <begin position="177"/>
        <end position="273"/>
    </location>
</feature>
<keyword evidence="5" id="KW-0013">ADP-ribosylation</keyword>
<dbReference type="Proteomes" id="UP000261360">
    <property type="component" value="Unplaced"/>
</dbReference>
<dbReference type="Pfam" id="PF01465">
    <property type="entry name" value="GRIP"/>
    <property type="match status" value="1"/>
</dbReference>
<organism evidence="17 18">
    <name type="scientific">Seriola lalandi dorsalis</name>
    <dbReference type="NCBI Taxonomy" id="1841481"/>
    <lineage>
        <taxon>Eukaryota</taxon>
        <taxon>Metazoa</taxon>
        <taxon>Chordata</taxon>
        <taxon>Craniata</taxon>
        <taxon>Vertebrata</taxon>
        <taxon>Euteleostomi</taxon>
        <taxon>Actinopterygii</taxon>
        <taxon>Neopterygii</taxon>
        <taxon>Teleostei</taxon>
        <taxon>Neoteleostei</taxon>
        <taxon>Acanthomorphata</taxon>
        <taxon>Carangaria</taxon>
        <taxon>Carangiformes</taxon>
        <taxon>Carangidae</taxon>
        <taxon>Seriola</taxon>
    </lineage>
</organism>
<evidence type="ECO:0000256" key="4">
    <source>
        <dbReference type="ARBA" id="ARBA00022553"/>
    </source>
</evidence>
<feature type="compositionally biased region" description="Low complexity" evidence="15">
    <location>
        <begin position="726"/>
        <end position="740"/>
    </location>
</feature>
<proteinExistence type="predicted"/>